<evidence type="ECO:0000313" key="1">
    <source>
        <dbReference type="EMBL" id="CAL8070931.1"/>
    </source>
</evidence>
<accession>A0ABP1PNT2</accession>
<dbReference type="EMBL" id="CAXLJM020000004">
    <property type="protein sequence ID" value="CAL8070931.1"/>
    <property type="molecule type" value="Genomic_DNA"/>
</dbReference>
<gene>
    <name evidence="1" type="ORF">ODALV1_LOCUS1486</name>
</gene>
<keyword evidence="2" id="KW-1185">Reference proteome</keyword>
<comment type="caution">
    <text evidence="1">The sequence shown here is derived from an EMBL/GenBank/DDBJ whole genome shotgun (WGS) entry which is preliminary data.</text>
</comment>
<name>A0ABP1PNT2_9HEXA</name>
<sequence>MSIKGVCSLIKFLYFLFPDSLFNQLEITMLMCVAHVLQGIATGEESILKMNLTNACFSRCCMTSNPSIIILRENINLYATGWLKIDADKRSKYSIRLNALTLLQFHLILPSTNDL</sequence>
<dbReference type="Proteomes" id="UP001642540">
    <property type="component" value="Unassembled WGS sequence"/>
</dbReference>
<protein>
    <recommendedName>
        <fullName evidence="3">Secreted protein</fullName>
    </recommendedName>
</protein>
<organism evidence="1 2">
    <name type="scientific">Orchesella dallaii</name>
    <dbReference type="NCBI Taxonomy" id="48710"/>
    <lineage>
        <taxon>Eukaryota</taxon>
        <taxon>Metazoa</taxon>
        <taxon>Ecdysozoa</taxon>
        <taxon>Arthropoda</taxon>
        <taxon>Hexapoda</taxon>
        <taxon>Collembola</taxon>
        <taxon>Entomobryomorpha</taxon>
        <taxon>Entomobryoidea</taxon>
        <taxon>Orchesellidae</taxon>
        <taxon>Orchesellinae</taxon>
        <taxon>Orchesella</taxon>
    </lineage>
</organism>
<reference evidence="1 2" key="1">
    <citation type="submission" date="2024-08" db="EMBL/GenBank/DDBJ databases">
        <authorList>
            <person name="Cucini C."/>
            <person name="Frati F."/>
        </authorList>
    </citation>
    <scope>NUCLEOTIDE SEQUENCE [LARGE SCALE GENOMIC DNA]</scope>
</reference>
<evidence type="ECO:0008006" key="3">
    <source>
        <dbReference type="Google" id="ProtNLM"/>
    </source>
</evidence>
<proteinExistence type="predicted"/>
<evidence type="ECO:0000313" key="2">
    <source>
        <dbReference type="Proteomes" id="UP001642540"/>
    </source>
</evidence>